<feature type="compositionally biased region" description="Basic and acidic residues" evidence="1">
    <location>
        <begin position="23"/>
        <end position="33"/>
    </location>
</feature>
<feature type="non-terminal residue" evidence="2">
    <location>
        <position position="43"/>
    </location>
</feature>
<proteinExistence type="predicted"/>
<organism evidence="2">
    <name type="scientific">uncultured Rubrobacteraceae bacterium</name>
    <dbReference type="NCBI Taxonomy" id="349277"/>
    <lineage>
        <taxon>Bacteria</taxon>
        <taxon>Bacillati</taxon>
        <taxon>Actinomycetota</taxon>
        <taxon>Rubrobacteria</taxon>
        <taxon>Rubrobacterales</taxon>
        <taxon>Rubrobacteraceae</taxon>
        <taxon>environmental samples</taxon>
    </lineage>
</organism>
<gene>
    <name evidence="2" type="ORF">AVDCRST_MAG12-2378</name>
</gene>
<reference evidence="2" key="1">
    <citation type="submission" date="2020-02" db="EMBL/GenBank/DDBJ databases">
        <authorList>
            <person name="Meier V. D."/>
        </authorList>
    </citation>
    <scope>NUCLEOTIDE SEQUENCE</scope>
    <source>
        <strain evidence="2">AVDCRST_MAG12</strain>
    </source>
</reference>
<sequence length="43" mass="4672">ASQERDRGGVPPDRRPAQAALRPDPKPLRRRQEVFPPGAGGPD</sequence>
<dbReference type="AlphaFoldDB" id="A0A6J4SMM2"/>
<name>A0A6J4SMM2_9ACTN</name>
<feature type="non-terminal residue" evidence="2">
    <location>
        <position position="1"/>
    </location>
</feature>
<evidence type="ECO:0000256" key="1">
    <source>
        <dbReference type="SAM" id="MobiDB-lite"/>
    </source>
</evidence>
<evidence type="ECO:0000313" key="2">
    <source>
        <dbReference type="EMBL" id="CAA9496171.1"/>
    </source>
</evidence>
<dbReference type="EMBL" id="CADCVK010000349">
    <property type="protein sequence ID" value="CAA9496171.1"/>
    <property type="molecule type" value="Genomic_DNA"/>
</dbReference>
<accession>A0A6J4SMM2</accession>
<feature type="compositionally biased region" description="Basic and acidic residues" evidence="1">
    <location>
        <begin position="1"/>
        <end position="16"/>
    </location>
</feature>
<protein>
    <submittedName>
        <fullName evidence="2">LemA protein</fullName>
    </submittedName>
</protein>
<feature type="region of interest" description="Disordered" evidence="1">
    <location>
        <begin position="1"/>
        <end position="43"/>
    </location>
</feature>